<gene>
    <name evidence="1" type="ORF">M9H77_23679</name>
</gene>
<accession>A0ACC0AUR2</accession>
<evidence type="ECO:0000313" key="1">
    <source>
        <dbReference type="EMBL" id="KAI5664356.1"/>
    </source>
</evidence>
<sequence length="164" mass="18315">MGKLSREPSNGAFFATPSRVIPIVRLSSVKSLKEVWVKPQRRRYVPGNRSLYTIGDSCYESGNGIYVPDMGKCSAQNKKEVVGLSQRPTRRTSTESLKNSNCCSMSSTLKSLNKVIHAQLEFASLVRHQSLSLSDSWLGTLADRLTEKDESKGSLLIEYHNHRP</sequence>
<reference evidence="2" key="1">
    <citation type="journal article" date="2023" name="Nat. Plants">
        <title>Single-cell RNA sequencing provides a high-resolution roadmap for understanding the multicellular compartmentation of specialized metabolism.</title>
        <authorList>
            <person name="Sun S."/>
            <person name="Shen X."/>
            <person name="Li Y."/>
            <person name="Li Y."/>
            <person name="Wang S."/>
            <person name="Li R."/>
            <person name="Zhang H."/>
            <person name="Shen G."/>
            <person name="Guo B."/>
            <person name="Wei J."/>
            <person name="Xu J."/>
            <person name="St-Pierre B."/>
            <person name="Chen S."/>
            <person name="Sun C."/>
        </authorList>
    </citation>
    <scope>NUCLEOTIDE SEQUENCE [LARGE SCALE GENOMIC DNA]</scope>
</reference>
<proteinExistence type="predicted"/>
<organism evidence="1 2">
    <name type="scientific">Catharanthus roseus</name>
    <name type="common">Madagascar periwinkle</name>
    <name type="synonym">Vinca rosea</name>
    <dbReference type="NCBI Taxonomy" id="4058"/>
    <lineage>
        <taxon>Eukaryota</taxon>
        <taxon>Viridiplantae</taxon>
        <taxon>Streptophyta</taxon>
        <taxon>Embryophyta</taxon>
        <taxon>Tracheophyta</taxon>
        <taxon>Spermatophyta</taxon>
        <taxon>Magnoliopsida</taxon>
        <taxon>eudicotyledons</taxon>
        <taxon>Gunneridae</taxon>
        <taxon>Pentapetalae</taxon>
        <taxon>asterids</taxon>
        <taxon>lamiids</taxon>
        <taxon>Gentianales</taxon>
        <taxon>Apocynaceae</taxon>
        <taxon>Rauvolfioideae</taxon>
        <taxon>Vinceae</taxon>
        <taxon>Catharanthinae</taxon>
        <taxon>Catharanthus</taxon>
    </lineage>
</organism>
<protein>
    <submittedName>
        <fullName evidence="1">Uncharacterized protein</fullName>
    </submittedName>
</protein>
<dbReference type="EMBL" id="CM044705">
    <property type="protein sequence ID" value="KAI5664356.1"/>
    <property type="molecule type" value="Genomic_DNA"/>
</dbReference>
<keyword evidence="2" id="KW-1185">Reference proteome</keyword>
<comment type="caution">
    <text evidence="1">The sequence shown here is derived from an EMBL/GenBank/DDBJ whole genome shotgun (WGS) entry which is preliminary data.</text>
</comment>
<evidence type="ECO:0000313" key="2">
    <source>
        <dbReference type="Proteomes" id="UP001060085"/>
    </source>
</evidence>
<dbReference type="Proteomes" id="UP001060085">
    <property type="component" value="Linkage Group LG05"/>
</dbReference>
<name>A0ACC0AUR2_CATRO</name>